<dbReference type="CDD" id="cd19935">
    <property type="entry name" value="REC_OmpR_CusR-like"/>
    <property type="match status" value="1"/>
</dbReference>
<dbReference type="SMART" id="SM00862">
    <property type="entry name" value="Trans_reg_C"/>
    <property type="match status" value="1"/>
</dbReference>
<dbReference type="EMBL" id="JBFSOO010000001">
    <property type="protein sequence ID" value="MEZ6852284.1"/>
    <property type="molecule type" value="Genomic_DNA"/>
</dbReference>
<evidence type="ECO:0000256" key="1">
    <source>
        <dbReference type="ARBA" id="ARBA00022553"/>
    </source>
</evidence>
<dbReference type="InterPro" id="IPR011006">
    <property type="entry name" value="CheY-like_superfamily"/>
</dbReference>
<comment type="caution">
    <text evidence="10">The sequence shown here is derived from an EMBL/GenBank/DDBJ whole genome shotgun (WGS) entry which is preliminary data.</text>
</comment>
<dbReference type="Gene3D" id="3.40.50.2300">
    <property type="match status" value="1"/>
</dbReference>
<keyword evidence="1 6" id="KW-0597">Phosphoprotein</keyword>
<dbReference type="PANTHER" id="PTHR48111:SF76">
    <property type="entry name" value="TWO-COMPONENT RESPONSE REGULATOR"/>
    <property type="match status" value="1"/>
</dbReference>
<evidence type="ECO:0000256" key="2">
    <source>
        <dbReference type="ARBA" id="ARBA00023012"/>
    </source>
</evidence>
<keyword evidence="4 7" id="KW-0238">DNA-binding</keyword>
<evidence type="ECO:0000313" key="10">
    <source>
        <dbReference type="EMBL" id="MEZ6852284.1"/>
    </source>
</evidence>
<feature type="DNA-binding region" description="OmpR/PhoB-type" evidence="7">
    <location>
        <begin position="131"/>
        <end position="229"/>
    </location>
</feature>
<dbReference type="InterPro" id="IPR039420">
    <property type="entry name" value="WalR-like"/>
</dbReference>
<organism evidence="10 11">
    <name type="scientific">Halodesulfovibrio aestuarii</name>
    <dbReference type="NCBI Taxonomy" id="126333"/>
    <lineage>
        <taxon>Bacteria</taxon>
        <taxon>Pseudomonadati</taxon>
        <taxon>Thermodesulfobacteriota</taxon>
        <taxon>Desulfovibrionia</taxon>
        <taxon>Desulfovibrionales</taxon>
        <taxon>Desulfovibrionaceae</taxon>
        <taxon>Halodesulfovibrio</taxon>
    </lineage>
</organism>
<dbReference type="InterPro" id="IPR006291">
    <property type="entry name" value="CusR-like"/>
</dbReference>
<dbReference type="PROSITE" id="PS50110">
    <property type="entry name" value="RESPONSE_REGULATORY"/>
    <property type="match status" value="1"/>
</dbReference>
<dbReference type="Proteomes" id="UP001568358">
    <property type="component" value="Unassembled WGS sequence"/>
</dbReference>
<dbReference type="InterPro" id="IPR001867">
    <property type="entry name" value="OmpR/PhoB-type_DNA-bd"/>
</dbReference>
<feature type="domain" description="OmpR/PhoB-type" evidence="9">
    <location>
        <begin position="131"/>
        <end position="229"/>
    </location>
</feature>
<evidence type="ECO:0000256" key="5">
    <source>
        <dbReference type="ARBA" id="ARBA00023163"/>
    </source>
</evidence>
<keyword evidence="3" id="KW-0805">Transcription regulation</keyword>
<evidence type="ECO:0000256" key="4">
    <source>
        <dbReference type="ARBA" id="ARBA00023125"/>
    </source>
</evidence>
<evidence type="ECO:0000313" key="11">
    <source>
        <dbReference type="Proteomes" id="UP001568358"/>
    </source>
</evidence>
<feature type="domain" description="Response regulatory" evidence="8">
    <location>
        <begin position="7"/>
        <end position="121"/>
    </location>
</feature>
<dbReference type="InterPro" id="IPR001789">
    <property type="entry name" value="Sig_transdc_resp-reg_receiver"/>
</dbReference>
<name>A0ABV4JRM0_9BACT</name>
<dbReference type="SUPFAM" id="SSF52172">
    <property type="entry name" value="CheY-like"/>
    <property type="match status" value="1"/>
</dbReference>
<accession>A0ABV4JRM0</accession>
<reference evidence="10 11" key="1">
    <citation type="submission" date="2024-07" db="EMBL/GenBank/DDBJ databases">
        <title>Active virus-host system and metabolic interactions in a Lokiarchaeon culture.</title>
        <authorList>
            <person name="Ponce Toledo R.I."/>
            <person name="Rodrigues Oliveira T."/>
            <person name="Schleper C."/>
        </authorList>
    </citation>
    <scope>NUCLEOTIDE SEQUENCE [LARGE SCALE GENOMIC DNA]</scope>
    <source>
        <strain evidence="10 11">B35</strain>
    </source>
</reference>
<dbReference type="Gene3D" id="1.10.10.10">
    <property type="entry name" value="Winged helix-like DNA-binding domain superfamily/Winged helix DNA-binding domain"/>
    <property type="match status" value="1"/>
</dbReference>
<dbReference type="SUPFAM" id="SSF46894">
    <property type="entry name" value="C-terminal effector domain of the bipartite response regulators"/>
    <property type="match status" value="1"/>
</dbReference>
<dbReference type="InterPro" id="IPR016032">
    <property type="entry name" value="Sig_transdc_resp-reg_C-effctor"/>
</dbReference>
<evidence type="ECO:0000256" key="3">
    <source>
        <dbReference type="ARBA" id="ARBA00023015"/>
    </source>
</evidence>
<dbReference type="CDD" id="cd00383">
    <property type="entry name" value="trans_reg_C"/>
    <property type="match status" value="1"/>
</dbReference>
<keyword evidence="2" id="KW-0902">Two-component regulatory system</keyword>
<dbReference type="PANTHER" id="PTHR48111">
    <property type="entry name" value="REGULATOR OF RPOS"/>
    <property type="match status" value="1"/>
</dbReference>
<dbReference type="Gene3D" id="6.10.250.690">
    <property type="match status" value="1"/>
</dbReference>
<dbReference type="SMART" id="SM00448">
    <property type="entry name" value="REC"/>
    <property type="match status" value="1"/>
</dbReference>
<keyword evidence="5" id="KW-0804">Transcription</keyword>
<feature type="modified residue" description="4-aspartylphosphate" evidence="6">
    <location>
        <position position="56"/>
    </location>
</feature>
<dbReference type="PROSITE" id="PS51755">
    <property type="entry name" value="OMPR_PHOB"/>
    <property type="match status" value="1"/>
</dbReference>
<dbReference type="InterPro" id="IPR036388">
    <property type="entry name" value="WH-like_DNA-bd_sf"/>
</dbReference>
<dbReference type="Pfam" id="PF00072">
    <property type="entry name" value="Response_reg"/>
    <property type="match status" value="1"/>
</dbReference>
<sequence length="231" mass="25637">MTSNATKLLLVEDQETAATYIAKGLREEGFVVDVAYNGPDGLHYLLTEEYSLAILDIMLPGIDGLTILETVKKADRTPAVLFLTARDGVEDRVRGLELGADDYLVKPFAFAELLARIRALLRRCSPIISAETDLTVGDLTLNLLTHQATRADKVIDLTPKEFALLQLFMRRKGEVLTRTVLAEQLWGINFDCDTNVVDVAVSRLRIKIDADATHKLIHTQRGVGYVLKAEE</sequence>
<evidence type="ECO:0000259" key="9">
    <source>
        <dbReference type="PROSITE" id="PS51755"/>
    </source>
</evidence>
<gene>
    <name evidence="10" type="ORF">AB2Z07_01845</name>
</gene>
<dbReference type="NCBIfam" id="TIGR01387">
    <property type="entry name" value="cztR_silR_copR"/>
    <property type="match status" value="1"/>
</dbReference>
<protein>
    <submittedName>
        <fullName evidence="10">Heavy metal response regulator transcription factor</fullName>
    </submittedName>
</protein>
<dbReference type="Pfam" id="PF00486">
    <property type="entry name" value="Trans_reg_C"/>
    <property type="match status" value="1"/>
</dbReference>
<evidence type="ECO:0000256" key="7">
    <source>
        <dbReference type="PROSITE-ProRule" id="PRU01091"/>
    </source>
</evidence>
<evidence type="ECO:0000256" key="6">
    <source>
        <dbReference type="PROSITE-ProRule" id="PRU00169"/>
    </source>
</evidence>
<proteinExistence type="predicted"/>
<evidence type="ECO:0000259" key="8">
    <source>
        <dbReference type="PROSITE" id="PS50110"/>
    </source>
</evidence>
<keyword evidence="11" id="KW-1185">Reference proteome</keyword>
<dbReference type="RefSeq" id="WP_371149843.1">
    <property type="nucleotide sequence ID" value="NZ_JBFSOO010000001.1"/>
</dbReference>